<feature type="transmembrane region" description="Helical" evidence="6">
    <location>
        <begin position="39"/>
        <end position="57"/>
    </location>
</feature>
<evidence type="ECO:0000256" key="2">
    <source>
        <dbReference type="ARBA" id="ARBA00022448"/>
    </source>
</evidence>
<feature type="transmembrane region" description="Helical" evidence="6">
    <location>
        <begin position="12"/>
        <end position="33"/>
    </location>
</feature>
<feature type="transmembrane region" description="Helical" evidence="6">
    <location>
        <begin position="497"/>
        <end position="523"/>
    </location>
</feature>
<evidence type="ECO:0000256" key="6">
    <source>
        <dbReference type="RuleBase" id="RU363058"/>
    </source>
</evidence>
<comment type="similarity">
    <text evidence="6">Belongs to the inorganic phosphate transporter (PiT) (TC 2.A.20) family.</text>
</comment>
<keyword evidence="5 6" id="KW-0472">Membrane</keyword>
<keyword evidence="4 6" id="KW-1133">Transmembrane helix</keyword>
<proteinExistence type="inferred from homology"/>
<feature type="transmembrane region" description="Helical" evidence="6">
    <location>
        <begin position="295"/>
        <end position="317"/>
    </location>
</feature>
<name>A0ABT8T552_9BACT</name>
<evidence type="ECO:0000256" key="4">
    <source>
        <dbReference type="ARBA" id="ARBA00022989"/>
    </source>
</evidence>
<feature type="transmembrane region" description="Helical" evidence="6">
    <location>
        <begin position="179"/>
        <end position="204"/>
    </location>
</feature>
<feature type="transmembrane region" description="Helical" evidence="6">
    <location>
        <begin position="329"/>
        <end position="351"/>
    </location>
</feature>
<sequence length="526" mass="56727">MSAGFLKAKDNVFALIFFIISVCAFFVWGYNYIPSNHLLLFMLASVFGIFMAFNIGGNDVANSFGTSVGAKTLTIKQALVIAAVFELSGAIFAGGEVTNTIRSGIITISDNVPPMSFAAVMMGALFSAGAWLFIATKFGMPVSTTHSIVGGICGAGITMGMMHFGGWVETSGMINWSKVLSIVASWFISPAAGLIIAFLIFGFVKTKIITPSEKKYEQVRELKKERKTYKNQYFKELRSKSEAEQLAALRKIASVDDDDEDDPEMSVSTKSEYRNQIRKMKKAEKEIDVGSHMRLNIPIVAACGAMVIASSLLFKGLQHLNLGFSLFETLWIIFVIGLCAYLIIFALVNMVKRDNPKKSINRIFGWFQIFTASSFAFSHGANDIANAIGPFAAILDVLKTSSINSESPIPFIAMATFGVSLVVGLWFLGKEVITTVGNKLANIEPSTGFSAELASSIVILVATKMGLPISSTHVLIGAVLGIGLYNKSANWAMLKPIGLAWVITVPAAMLGSALCYAVIAYLMGLA</sequence>
<accession>A0ABT8T552</accession>
<dbReference type="InterPro" id="IPR001204">
    <property type="entry name" value="Phos_transporter"/>
</dbReference>
<dbReference type="RefSeq" id="WP_302243473.1">
    <property type="nucleotide sequence ID" value="NZ_JAULJQ010000001.1"/>
</dbReference>
<feature type="transmembrane region" description="Helical" evidence="6">
    <location>
        <begin position="78"/>
        <end position="95"/>
    </location>
</feature>
<keyword evidence="3 6" id="KW-0812">Transmembrane</keyword>
<evidence type="ECO:0000256" key="5">
    <source>
        <dbReference type="ARBA" id="ARBA00023136"/>
    </source>
</evidence>
<comment type="subcellular location">
    <subcellularLocation>
        <location evidence="1 6">Membrane</location>
        <topology evidence="1 6">Multi-pass membrane protein</topology>
    </subcellularLocation>
</comment>
<evidence type="ECO:0000256" key="3">
    <source>
        <dbReference type="ARBA" id="ARBA00022692"/>
    </source>
</evidence>
<gene>
    <name evidence="7" type="ORF">Q2362_01290</name>
</gene>
<feature type="transmembrane region" description="Helical" evidence="6">
    <location>
        <begin position="115"/>
        <end position="135"/>
    </location>
</feature>
<dbReference type="PANTHER" id="PTHR11101">
    <property type="entry name" value="PHOSPHATE TRANSPORTER"/>
    <property type="match status" value="1"/>
</dbReference>
<protein>
    <recommendedName>
        <fullName evidence="6">Phosphate transporter</fullName>
    </recommendedName>
</protein>
<feature type="transmembrane region" description="Helical" evidence="6">
    <location>
        <begin position="363"/>
        <end position="381"/>
    </location>
</feature>
<dbReference type="PANTHER" id="PTHR11101:SF80">
    <property type="entry name" value="PHOSPHATE TRANSPORTER"/>
    <property type="match status" value="1"/>
</dbReference>
<feature type="transmembrane region" description="Helical" evidence="6">
    <location>
        <begin position="467"/>
        <end position="485"/>
    </location>
</feature>
<comment type="caution">
    <text evidence="7">The sequence shown here is derived from an EMBL/GenBank/DDBJ whole genome shotgun (WGS) entry which is preliminary data.</text>
</comment>
<keyword evidence="8" id="KW-1185">Reference proteome</keyword>
<dbReference type="Pfam" id="PF01384">
    <property type="entry name" value="PHO4"/>
    <property type="match status" value="1"/>
</dbReference>
<dbReference type="EMBL" id="JAULJQ010000001">
    <property type="protein sequence ID" value="MDO2408734.1"/>
    <property type="molecule type" value="Genomic_DNA"/>
</dbReference>
<dbReference type="Proteomes" id="UP001171111">
    <property type="component" value="Unassembled WGS sequence"/>
</dbReference>
<keyword evidence="2 6" id="KW-0813">Transport</keyword>
<reference evidence="7 8" key="1">
    <citation type="submission" date="2023-06" db="EMBL/GenBank/DDBJ databases">
        <title>Campylobacter magnum sp. nov., isolated from cecal contents of domestic pigs (Sus scrofa domesticus).</title>
        <authorList>
            <person name="Papic B."/>
            <person name="Gruntar I."/>
        </authorList>
    </citation>
    <scope>NUCLEOTIDE SEQUENCE [LARGE SCALE GENOMIC DNA]</scope>
    <source>
        <strain evidence="8">34484-21</strain>
    </source>
</reference>
<feature type="transmembrane region" description="Helical" evidence="6">
    <location>
        <begin position="409"/>
        <end position="428"/>
    </location>
</feature>
<keyword evidence="6" id="KW-0592">Phosphate transport</keyword>
<evidence type="ECO:0000313" key="7">
    <source>
        <dbReference type="EMBL" id="MDO2408734.1"/>
    </source>
</evidence>
<feature type="transmembrane region" description="Helical" evidence="6">
    <location>
        <begin position="147"/>
        <end position="167"/>
    </location>
</feature>
<organism evidence="7 8">
    <name type="scientific">Campylobacter magnus</name>
    <dbReference type="NCBI Taxonomy" id="3026462"/>
    <lineage>
        <taxon>Bacteria</taxon>
        <taxon>Pseudomonadati</taxon>
        <taxon>Campylobacterota</taxon>
        <taxon>Epsilonproteobacteria</taxon>
        <taxon>Campylobacterales</taxon>
        <taxon>Campylobacteraceae</taxon>
        <taxon>Campylobacter</taxon>
    </lineage>
</organism>
<evidence type="ECO:0000313" key="8">
    <source>
        <dbReference type="Proteomes" id="UP001171111"/>
    </source>
</evidence>
<evidence type="ECO:0000256" key="1">
    <source>
        <dbReference type="ARBA" id="ARBA00004141"/>
    </source>
</evidence>